<accession>A0A3B6RA14</accession>
<feature type="domain" description="NB-ARC" evidence="7">
    <location>
        <begin position="211"/>
        <end position="385"/>
    </location>
</feature>
<comment type="similarity">
    <text evidence="1">Belongs to the disease resistance NB-LRR family.</text>
</comment>
<name>A0A3B6RA14_WHEAT</name>
<dbReference type="InterPro" id="IPR042197">
    <property type="entry name" value="Apaf_helical"/>
</dbReference>
<dbReference type="Gramene" id="TraesCS7A03G0003400.1">
    <property type="protein sequence ID" value="TraesCS7A03G0003400.1.CDS"/>
    <property type="gene ID" value="TraesCS7A03G0003400"/>
</dbReference>
<dbReference type="PANTHER" id="PTHR36766">
    <property type="entry name" value="PLANT BROAD-SPECTRUM MILDEW RESISTANCE PROTEIN RPW8"/>
    <property type="match status" value="1"/>
</dbReference>
<dbReference type="Gene3D" id="1.20.5.4130">
    <property type="match status" value="1"/>
</dbReference>
<dbReference type="Gramene" id="TraesWEE_scaffold_171394_01G000100.1">
    <property type="protein sequence ID" value="TraesWEE_scaffold_171394_01G000100.1"/>
    <property type="gene ID" value="TraesWEE_scaffold_171394_01G000100"/>
</dbReference>
<dbReference type="FunFam" id="3.40.50.300:FF:001091">
    <property type="entry name" value="Probable disease resistance protein At1g61300"/>
    <property type="match status" value="1"/>
</dbReference>
<dbReference type="Gene3D" id="3.40.50.300">
    <property type="entry name" value="P-loop containing nucleotide triphosphate hydrolases"/>
    <property type="match status" value="1"/>
</dbReference>
<feature type="domain" description="R13L1/DRL21-like LRR repeat region" evidence="10">
    <location>
        <begin position="734"/>
        <end position="864"/>
    </location>
</feature>
<keyword evidence="2" id="KW-0433">Leucine-rich repeat</keyword>
<dbReference type="InterPro" id="IPR002182">
    <property type="entry name" value="NB-ARC"/>
</dbReference>
<dbReference type="SUPFAM" id="SSF52058">
    <property type="entry name" value="L domain-like"/>
    <property type="match status" value="1"/>
</dbReference>
<feature type="domain" description="Disease resistance protein winged helix" evidence="9">
    <location>
        <begin position="469"/>
        <end position="545"/>
    </location>
</feature>
<dbReference type="Gramene" id="TraesCAD_scaffold_126111_01G000100.1">
    <property type="protein sequence ID" value="TraesCAD_scaffold_126111_01G000100.1"/>
    <property type="gene ID" value="TraesCAD_scaffold_126111_01G000100"/>
</dbReference>
<dbReference type="Pfam" id="PF23559">
    <property type="entry name" value="WHD_DRP"/>
    <property type="match status" value="1"/>
</dbReference>
<dbReference type="GO" id="GO:0006952">
    <property type="term" value="P:defense response"/>
    <property type="evidence" value="ECO:0007669"/>
    <property type="project" value="UniProtKB-KW"/>
</dbReference>
<evidence type="ECO:0000256" key="2">
    <source>
        <dbReference type="ARBA" id="ARBA00022614"/>
    </source>
</evidence>
<dbReference type="InterPro" id="IPR032675">
    <property type="entry name" value="LRR_dom_sf"/>
</dbReference>
<dbReference type="Gramene" id="TraesKAR7A01G0000620.1">
    <property type="protein sequence ID" value="cds.TraesKAR7A01G0000620.1"/>
    <property type="gene ID" value="TraesKAR7A01G0000620"/>
</dbReference>
<reference evidence="11" key="1">
    <citation type="submission" date="2018-08" db="EMBL/GenBank/DDBJ databases">
        <authorList>
            <person name="Rossello M."/>
        </authorList>
    </citation>
    <scope>NUCLEOTIDE SEQUENCE [LARGE SCALE GENOMIC DNA]</scope>
    <source>
        <strain evidence="11">cv. Chinese Spring</strain>
    </source>
</reference>
<evidence type="ECO:0000259" key="9">
    <source>
        <dbReference type="Pfam" id="PF23559"/>
    </source>
</evidence>
<evidence type="ECO:0008006" key="13">
    <source>
        <dbReference type="Google" id="ProtNLM"/>
    </source>
</evidence>
<dbReference type="STRING" id="4565.A0A3B6RA14"/>
<organism evidence="11">
    <name type="scientific">Triticum aestivum</name>
    <name type="common">Wheat</name>
    <dbReference type="NCBI Taxonomy" id="4565"/>
    <lineage>
        <taxon>Eukaryota</taxon>
        <taxon>Viridiplantae</taxon>
        <taxon>Streptophyta</taxon>
        <taxon>Embryophyta</taxon>
        <taxon>Tracheophyta</taxon>
        <taxon>Spermatophyta</taxon>
        <taxon>Magnoliopsida</taxon>
        <taxon>Liliopsida</taxon>
        <taxon>Poales</taxon>
        <taxon>Poaceae</taxon>
        <taxon>BOP clade</taxon>
        <taxon>Pooideae</taxon>
        <taxon>Triticodae</taxon>
        <taxon>Triticeae</taxon>
        <taxon>Triticinae</taxon>
        <taxon>Triticum</taxon>
    </lineage>
</organism>
<dbReference type="InterPro" id="IPR041118">
    <property type="entry name" value="Rx_N"/>
</dbReference>
<dbReference type="InterPro" id="IPR027417">
    <property type="entry name" value="P-loop_NTPase"/>
</dbReference>
<sequence>MPPDMTRTTYFLHIRSFAHSWAAANQLTHTPETGGDRRRPPEMGSLLMPLLGSLAAMAGDVLVTELLRAWGLGKSRRKLERPLAAVQSILLDAEAKSRTDPAVRRWIKDLKTAAYHADDVLDDFRYEALRRHAAKLRRRPTARKPLGYFTINSPVIFGVYMSWKMKGALQMIDELVVEMNNFHFLQHVEPRIIVHLQTHSCVNESDIVGRQDDKDQVVKILLDHSAKNDNNVIVLPIVGTGGIGKTTLAQLVHNDHRVAHHFQLVLWVCVSDKFVIEEIIRSVIEVATMKKCDLTQTEALQKELIGVLGEKKYLLVMDDVWNEDRQKWDDMRSLLCSHADSGSAILVTTRNNQVASIMGTCPPHQISLLNEDQSWQLFRRKTFGSDVEKQEELISVKKNIVHKCKGLPLAIKTIAALLRSKHHSQWFSVLESDVWKDDILATIGIVPALQLSYDHLSFEAKICFSFCAIFPKDSPMDKDMLIQLWMANDFIVSETRGNHIFDVLVWGCFLELDVEIRRDLLSGFEDVFMHRPTTCKMHDLMHDLACSVIGNDCSILQESSPCQEILEGPTYISSLHHEVQHLSVDYVTNSTIAAMEKMLAPRPRTILVRQERKGYVTPLSMARSKFLSLRALKTFLFETHMTKLKHLRYLDCSYSSISALPEAITKLYNLQTLNLMGCRSLKKLPEHMRCMSSLRHIFLVGCNRLERMPKGISQLNSLQTLTCYVVDSDVGRGIDQLEDLNLGGSLHLMALGKVESAENAKHGNLSAKHNLKRLSLDWYYGPSLTDIGSEVDTNAEGILEALRPHKRLEVLLLSNYAGAKLPSWMHDSTQLEHLSELRLDFCLKCTDLPPLWQLPCLMYLGLENFHSLTSICVGNDDTDIGQSGISPSTFFPKLETMILYNMPKLRGLHQEEAGQVAVVSFPRLKKLDISECPWLQTLPEGLLQQLPALEELNIGSCDNLEVAFSRGGTYWNLVEAIPKRSVGSD</sequence>
<evidence type="ECO:0000259" key="10">
    <source>
        <dbReference type="Pfam" id="PF25019"/>
    </source>
</evidence>
<evidence type="ECO:0000256" key="5">
    <source>
        <dbReference type="ARBA" id="ARBA00022821"/>
    </source>
</evidence>
<dbReference type="AlphaFoldDB" id="A0A3B6RA14"/>
<dbReference type="GO" id="GO:0051707">
    <property type="term" value="P:response to other organism"/>
    <property type="evidence" value="ECO:0007669"/>
    <property type="project" value="UniProtKB-ARBA"/>
</dbReference>
<evidence type="ECO:0000313" key="12">
    <source>
        <dbReference type="Proteomes" id="UP000019116"/>
    </source>
</evidence>
<dbReference type="GO" id="GO:0043531">
    <property type="term" value="F:ADP binding"/>
    <property type="evidence" value="ECO:0007669"/>
    <property type="project" value="InterPro"/>
</dbReference>
<feature type="domain" description="Disease resistance N-terminal" evidence="8">
    <location>
        <begin position="51"/>
        <end position="133"/>
    </location>
</feature>
<protein>
    <recommendedName>
        <fullName evidence="13">NB-ARC domain-containing protein</fullName>
    </recommendedName>
</protein>
<dbReference type="InterPro" id="IPR058922">
    <property type="entry name" value="WHD_DRP"/>
</dbReference>
<keyword evidence="6" id="KW-0067">ATP-binding</keyword>
<dbReference type="Gramene" id="TraesCLE_scaffold_207588_01G000100.1">
    <property type="protein sequence ID" value="TraesCLE_scaffold_207588_01G000100.1"/>
    <property type="gene ID" value="TraesCLE_scaffold_207588_01G000100"/>
</dbReference>
<dbReference type="Gramene" id="TraesCS7A02G001100.1">
    <property type="protein sequence ID" value="TraesCS7A02G001100.1"/>
    <property type="gene ID" value="TraesCS7A02G001100"/>
</dbReference>
<dbReference type="Pfam" id="PF18052">
    <property type="entry name" value="Rx_N"/>
    <property type="match status" value="1"/>
</dbReference>
<dbReference type="Gramene" id="TraesROB_scaffold_088661_01G000100.1">
    <property type="protein sequence ID" value="TraesROB_scaffold_088661_01G000100.1"/>
    <property type="gene ID" value="TraesROB_scaffold_088661_01G000100"/>
</dbReference>
<dbReference type="SMR" id="A0A3B6RA14"/>
<evidence type="ECO:0000259" key="8">
    <source>
        <dbReference type="Pfam" id="PF18052"/>
    </source>
</evidence>
<gene>
    <name evidence="11" type="primary">LOC123154714</name>
</gene>
<dbReference type="PRINTS" id="PR00364">
    <property type="entry name" value="DISEASERSIST"/>
</dbReference>
<dbReference type="Gene3D" id="1.10.8.430">
    <property type="entry name" value="Helical domain of apoptotic protease-activating factors"/>
    <property type="match status" value="1"/>
</dbReference>
<dbReference type="Gramene" id="TraesRN7A0100003400.1">
    <property type="protein sequence ID" value="TraesRN7A0100003400.1"/>
    <property type="gene ID" value="TraesRN7A0100003400"/>
</dbReference>
<evidence type="ECO:0000256" key="6">
    <source>
        <dbReference type="ARBA" id="ARBA00022840"/>
    </source>
</evidence>
<evidence type="ECO:0000256" key="3">
    <source>
        <dbReference type="ARBA" id="ARBA00022737"/>
    </source>
</evidence>
<keyword evidence="5" id="KW-0611">Plant defense</keyword>
<dbReference type="OrthoDB" id="2973320at2759"/>
<evidence type="ECO:0000313" key="11">
    <source>
        <dbReference type="EnsemblPlants" id="TraesCS7A02G001100.1"/>
    </source>
</evidence>
<dbReference type="Pfam" id="PF00931">
    <property type="entry name" value="NB-ARC"/>
    <property type="match status" value="1"/>
</dbReference>
<keyword evidence="4" id="KW-0547">Nucleotide-binding</keyword>
<dbReference type="Proteomes" id="UP000019116">
    <property type="component" value="Chromosome 7A"/>
</dbReference>
<dbReference type="Gene3D" id="3.80.10.10">
    <property type="entry name" value="Ribonuclease Inhibitor"/>
    <property type="match status" value="2"/>
</dbReference>
<proteinExistence type="inferred from homology"/>
<evidence type="ECO:0000256" key="1">
    <source>
        <dbReference type="ARBA" id="ARBA00008894"/>
    </source>
</evidence>
<dbReference type="Pfam" id="PF25019">
    <property type="entry name" value="LRR_R13L1-DRL21"/>
    <property type="match status" value="1"/>
</dbReference>
<dbReference type="InterPro" id="IPR056789">
    <property type="entry name" value="LRR_R13L1-DRL21"/>
</dbReference>
<evidence type="ECO:0000256" key="4">
    <source>
        <dbReference type="ARBA" id="ARBA00022741"/>
    </source>
</evidence>
<dbReference type="PANTHER" id="PTHR36766:SF40">
    <property type="entry name" value="DISEASE RESISTANCE PROTEIN RGA3"/>
    <property type="match status" value="1"/>
</dbReference>
<keyword evidence="12" id="KW-1185">Reference proteome</keyword>
<dbReference type="EnsemblPlants" id="TraesCS7A02G001100.1">
    <property type="protein sequence ID" value="TraesCS7A02G001100.1"/>
    <property type="gene ID" value="TraesCS7A02G001100"/>
</dbReference>
<evidence type="ECO:0000259" key="7">
    <source>
        <dbReference type="Pfam" id="PF00931"/>
    </source>
</evidence>
<dbReference type="SUPFAM" id="SSF52540">
    <property type="entry name" value="P-loop containing nucleoside triphosphate hydrolases"/>
    <property type="match status" value="1"/>
</dbReference>
<keyword evidence="3" id="KW-0677">Repeat</keyword>
<dbReference type="GO" id="GO:0005524">
    <property type="term" value="F:ATP binding"/>
    <property type="evidence" value="ECO:0007669"/>
    <property type="project" value="UniProtKB-KW"/>
</dbReference>
<reference evidence="11" key="2">
    <citation type="submission" date="2018-10" db="UniProtKB">
        <authorList>
            <consortium name="EnsemblPlants"/>
        </authorList>
    </citation>
    <scope>IDENTIFICATION</scope>
</reference>